<evidence type="ECO:0000313" key="4">
    <source>
        <dbReference type="Proteomes" id="UP001152649"/>
    </source>
</evidence>
<dbReference type="OrthoDB" id="3546893at2759"/>
<protein>
    <submittedName>
        <fullName evidence="3">Uncharacterized protein</fullName>
    </submittedName>
</protein>
<feature type="transmembrane region" description="Helical" evidence="2">
    <location>
        <begin position="6"/>
        <end position="30"/>
    </location>
</feature>
<feature type="compositionally biased region" description="Basic and acidic residues" evidence="1">
    <location>
        <begin position="746"/>
        <end position="763"/>
    </location>
</feature>
<feature type="region of interest" description="Disordered" evidence="1">
    <location>
        <begin position="644"/>
        <end position="728"/>
    </location>
</feature>
<evidence type="ECO:0000256" key="1">
    <source>
        <dbReference type="SAM" id="MobiDB-lite"/>
    </source>
</evidence>
<feature type="compositionally biased region" description="Basic residues" evidence="1">
    <location>
        <begin position="116"/>
        <end position="137"/>
    </location>
</feature>
<proteinExistence type="predicted"/>
<feature type="region of interest" description="Disordered" evidence="1">
    <location>
        <begin position="173"/>
        <end position="226"/>
    </location>
</feature>
<organism evidence="3 4">
    <name type="scientific">Penicillium salamii</name>
    <dbReference type="NCBI Taxonomy" id="1612424"/>
    <lineage>
        <taxon>Eukaryota</taxon>
        <taxon>Fungi</taxon>
        <taxon>Dikarya</taxon>
        <taxon>Ascomycota</taxon>
        <taxon>Pezizomycotina</taxon>
        <taxon>Eurotiomycetes</taxon>
        <taxon>Eurotiomycetidae</taxon>
        <taxon>Eurotiales</taxon>
        <taxon>Aspergillaceae</taxon>
        <taxon>Penicillium</taxon>
    </lineage>
</organism>
<feature type="region of interest" description="Disordered" evidence="1">
    <location>
        <begin position="740"/>
        <end position="763"/>
    </location>
</feature>
<keyword evidence="2" id="KW-0812">Transmembrane</keyword>
<feature type="compositionally biased region" description="Polar residues" evidence="1">
    <location>
        <begin position="94"/>
        <end position="106"/>
    </location>
</feature>
<feature type="compositionally biased region" description="Polar residues" evidence="1">
    <location>
        <begin position="851"/>
        <end position="865"/>
    </location>
</feature>
<accession>A0A9W4NFQ8</accession>
<feature type="compositionally biased region" description="Polar residues" evidence="1">
    <location>
        <begin position="373"/>
        <end position="388"/>
    </location>
</feature>
<feature type="compositionally biased region" description="Low complexity" evidence="1">
    <location>
        <begin position="566"/>
        <end position="575"/>
    </location>
</feature>
<dbReference type="AlphaFoldDB" id="A0A9W4NFQ8"/>
<dbReference type="EMBL" id="CAJVPG010000155">
    <property type="protein sequence ID" value="CAG8364067.1"/>
    <property type="molecule type" value="Genomic_DNA"/>
</dbReference>
<dbReference type="Proteomes" id="UP001152649">
    <property type="component" value="Unassembled WGS sequence"/>
</dbReference>
<feature type="compositionally biased region" description="Low complexity" evidence="1">
    <location>
        <begin position="698"/>
        <end position="709"/>
    </location>
</feature>
<comment type="caution">
    <text evidence="3">The sequence shown here is derived from an EMBL/GenBank/DDBJ whole genome shotgun (WGS) entry which is preliminary data.</text>
</comment>
<sequence length="934" mass="100859">MPELSAVVAISASCAAVVIIFAVVGVLVWIRHRKRRRLLALLGLKSKHGHYVRGLQSYPIDTLTELSQAEGSVLLAHGQLPYGKPTEWGQLTSRESLLRPKSTSDSPFPLTEKARSLRHSLSRSRSTRLSRSSHKRLSSFATLGDCNQQPSPPPKGSISREDVPLSAVEGILELPAERTPTRTPEPTESEDEKGFHLGMQPIPSAWPLPGQGNRAGPFSVSDDDNSPCTFDPPSMMFEESPRRLRGVSIASQTAGMMPGHTIPPPPPIAFPPERFSYARNDSIARLSSMSLDTTNSSILDDGRTGPWSADSEFTPSMFSSGGTFVPFSAADVGVKDGRRTFITTNTSIPPMHNFPVRSTSTTEPRHKPASVSPRRSMTTRQYSGTSFDFPTIAPPRRTDSLCSSNPPSRHASFRSGTPVGRMNHSGSQMSLMSQSSFFQNPTVYEDDEVENDPFYVGPPGSGTMFHPVGSPGRAGISPNPPSPMQRSGPSVRIAPPSALKSGNSVRKGHRRQNCVRISFQPPLSFVPSSFSTTVEEEPEDYDEMEELDLRESAINAPVKPVPVPPQAALAPPSSSRRGKYGSRNGKQTSFSSLGPLVEEPQPFVYEAPPPSKRSLVLAELAANGLPGRGPCTVPELITTLLTDDAYNSDNHGDLSHTPTPERTPTLWELPEMPSPSQRENYPSAGSPRRSGVKGPRSQPQATAAQDQPTRVSKATSNTATNKSLLESDLIAHRLSLISTMTGTEGSDWRMSKDPARRSKTSEADLEFRRTYAAKKAAKLAAQELAAAKKAEEQGSAGKKAAQQGAGSVGPSVIPTTRRSSMRKPVTIYEDAERTPTKQVTFFDENDRTPTKPKQLSSVHTLTTPDYSPIDGENKIPPSFQGNQSLPPRPNHAPPTPTSPQRGRGLATPNSKSLGKGIGTATPGSLYDGDGFLRE</sequence>
<feature type="region of interest" description="Disordered" evidence="1">
    <location>
        <begin position="788"/>
        <end position="934"/>
    </location>
</feature>
<feature type="compositionally biased region" description="Pro residues" evidence="1">
    <location>
        <begin position="886"/>
        <end position="897"/>
    </location>
</feature>
<name>A0A9W4NFQ8_9EURO</name>
<reference evidence="3" key="1">
    <citation type="submission" date="2021-07" db="EMBL/GenBank/DDBJ databases">
        <authorList>
            <person name="Branca A.L. A."/>
        </authorList>
    </citation>
    <scope>NUCLEOTIDE SEQUENCE</scope>
</reference>
<evidence type="ECO:0000313" key="3">
    <source>
        <dbReference type="EMBL" id="CAG8364067.1"/>
    </source>
</evidence>
<feature type="compositionally biased region" description="Polar residues" evidence="1">
    <location>
        <begin position="710"/>
        <end position="724"/>
    </location>
</feature>
<evidence type="ECO:0000256" key="2">
    <source>
        <dbReference type="SAM" id="Phobius"/>
    </source>
</evidence>
<keyword evidence="4" id="KW-1185">Reference proteome</keyword>
<keyword evidence="2" id="KW-0472">Membrane</keyword>
<feature type="compositionally biased region" description="Low complexity" evidence="1">
    <location>
        <begin position="793"/>
        <end position="805"/>
    </location>
</feature>
<gene>
    <name evidence="3" type="ORF">PSALAMII_LOCUS4058</name>
</gene>
<keyword evidence="2" id="KW-1133">Transmembrane helix</keyword>
<feature type="region of interest" description="Disordered" evidence="1">
    <location>
        <begin position="556"/>
        <end position="596"/>
    </location>
</feature>
<feature type="region of interest" description="Disordered" evidence="1">
    <location>
        <begin position="94"/>
        <end position="161"/>
    </location>
</feature>
<feature type="region of interest" description="Disordered" evidence="1">
    <location>
        <begin position="343"/>
        <end position="419"/>
    </location>
</feature>
<feature type="region of interest" description="Disordered" evidence="1">
    <location>
        <begin position="477"/>
        <end position="509"/>
    </location>
</feature>